<keyword evidence="1" id="KW-0560">Oxidoreductase</keyword>
<evidence type="ECO:0000256" key="1">
    <source>
        <dbReference type="ARBA" id="ARBA00023002"/>
    </source>
</evidence>
<reference evidence="4" key="1">
    <citation type="submission" date="2016-10" db="EMBL/GenBank/DDBJ databases">
        <authorList>
            <person name="Benchimol M."/>
            <person name="Almeida L.G."/>
            <person name="Vasconcelos A.T."/>
            <person name="Perreira-Neves A."/>
            <person name="Rosa I.A."/>
            <person name="Tasca T."/>
            <person name="Bogo M.R."/>
            <person name="de Souza W."/>
        </authorList>
    </citation>
    <scope>NUCLEOTIDE SEQUENCE [LARGE SCALE GENOMIC DNA]</scope>
    <source>
        <strain evidence="4">K</strain>
    </source>
</reference>
<protein>
    <submittedName>
        <fullName evidence="4">Alcohol dehydrogenase, iron-containing family protein</fullName>
    </submittedName>
</protein>
<dbReference type="OrthoDB" id="339764at2759"/>
<dbReference type="AlphaFoldDB" id="A0A1J4KUC0"/>
<dbReference type="Pfam" id="PF00465">
    <property type="entry name" value="Fe-ADH"/>
    <property type="match status" value="1"/>
</dbReference>
<evidence type="ECO:0000313" key="5">
    <source>
        <dbReference type="Proteomes" id="UP000179807"/>
    </source>
</evidence>
<feature type="domain" description="Fe-containing alcohol dehydrogenase-like C-terminal" evidence="3">
    <location>
        <begin position="196"/>
        <end position="373"/>
    </location>
</feature>
<keyword evidence="5" id="KW-1185">Reference proteome</keyword>
<dbReference type="GO" id="GO:0046872">
    <property type="term" value="F:metal ion binding"/>
    <property type="evidence" value="ECO:0007669"/>
    <property type="project" value="InterPro"/>
</dbReference>
<dbReference type="SUPFAM" id="SSF56796">
    <property type="entry name" value="Dehydroquinate synthase-like"/>
    <property type="match status" value="1"/>
</dbReference>
<dbReference type="CDD" id="cd08187">
    <property type="entry name" value="BDH"/>
    <property type="match status" value="1"/>
</dbReference>
<dbReference type="PANTHER" id="PTHR43633">
    <property type="entry name" value="ALCOHOL DEHYDROGENASE YQHD"/>
    <property type="match status" value="1"/>
</dbReference>
<dbReference type="InterPro" id="IPR056798">
    <property type="entry name" value="ADH_Fe_C"/>
</dbReference>
<dbReference type="VEuPathDB" id="TrichDB:TRFO_03534"/>
<proteinExistence type="predicted"/>
<evidence type="ECO:0000259" key="2">
    <source>
        <dbReference type="Pfam" id="PF00465"/>
    </source>
</evidence>
<dbReference type="GO" id="GO:1990362">
    <property type="term" value="F:butanol dehydrogenase (NAD+) activity"/>
    <property type="evidence" value="ECO:0007669"/>
    <property type="project" value="InterPro"/>
</dbReference>
<evidence type="ECO:0000259" key="3">
    <source>
        <dbReference type="Pfam" id="PF25137"/>
    </source>
</evidence>
<dbReference type="Gene3D" id="3.40.50.1970">
    <property type="match status" value="1"/>
</dbReference>
<evidence type="ECO:0000313" key="4">
    <source>
        <dbReference type="EMBL" id="OHT13093.1"/>
    </source>
</evidence>
<feature type="domain" description="Alcohol dehydrogenase iron-type/glycerol dehydrogenase GldA" evidence="2">
    <location>
        <begin position="10"/>
        <end position="181"/>
    </location>
</feature>
<accession>A0A1J4KUC0</accession>
<gene>
    <name evidence="4" type="ORF">TRFO_03534</name>
</gene>
<sequence>MKWLWQNRTQVGFGVDVVKEHLHQFVTPKSKVLCLFGGGSIDHNGARADINEALQKLECEVKWEGGIPPNPEYDRLIEIVSVVKTFKPDALLAVGGGSVIDGTKFIAVAATYEGENIDLWDEVMIKKSFRGTPLYYGTILTIPATGSEWNHFFAVSRRSIQWKGSVTDYVNLHPQFSLIDPKYSMTLPIRQIRNGVFDAFTHCADFVLAPIEENELFDNFIFSIMKELVEIGPEIIKPNSSLELHERLIVCASFALNTLFNLGRNGCFSIHSIGNMLTAKYGIDHGAVLSIVMPTFYEETFEARKERFAKAAEFIFSVTEGTIEDKARFFLTKINEFIDTIGIAKKVSDWEGITINENDVDEVTNMVMEQTNNGKPFGCENCGTRELVHSVLEKVMV</sequence>
<name>A0A1J4KUC0_9EUKA</name>
<dbReference type="Proteomes" id="UP000179807">
    <property type="component" value="Unassembled WGS sequence"/>
</dbReference>
<organism evidence="4 5">
    <name type="scientific">Tritrichomonas foetus</name>
    <dbReference type="NCBI Taxonomy" id="1144522"/>
    <lineage>
        <taxon>Eukaryota</taxon>
        <taxon>Metamonada</taxon>
        <taxon>Parabasalia</taxon>
        <taxon>Tritrichomonadida</taxon>
        <taxon>Tritrichomonadidae</taxon>
        <taxon>Tritrichomonas</taxon>
    </lineage>
</organism>
<dbReference type="InterPro" id="IPR001670">
    <property type="entry name" value="ADH_Fe/GldA"/>
</dbReference>
<comment type="caution">
    <text evidence="4">The sequence shown here is derived from an EMBL/GenBank/DDBJ whole genome shotgun (WGS) entry which is preliminary data.</text>
</comment>
<dbReference type="EMBL" id="MLAK01000549">
    <property type="protein sequence ID" value="OHT13093.1"/>
    <property type="molecule type" value="Genomic_DNA"/>
</dbReference>
<dbReference type="InterPro" id="IPR044731">
    <property type="entry name" value="BDH-like"/>
</dbReference>
<dbReference type="PANTHER" id="PTHR43633:SF1">
    <property type="entry name" value="ALCOHOL DEHYDROGENASE YQHD"/>
    <property type="match status" value="1"/>
</dbReference>
<dbReference type="RefSeq" id="XP_068366229.1">
    <property type="nucleotide sequence ID" value="XM_068491357.1"/>
</dbReference>
<dbReference type="Pfam" id="PF25137">
    <property type="entry name" value="ADH_Fe_C"/>
    <property type="match status" value="1"/>
</dbReference>
<dbReference type="Gene3D" id="1.20.1090.10">
    <property type="entry name" value="Dehydroquinate synthase-like - alpha domain"/>
    <property type="match status" value="1"/>
</dbReference>
<dbReference type="GeneID" id="94826061"/>